<dbReference type="InterPro" id="IPR014004">
    <property type="entry name" value="Transpt-assoc_nodulatn_dom_bac"/>
</dbReference>
<dbReference type="PANTHER" id="PTHR34606">
    <property type="entry name" value="BON DOMAIN-CONTAINING PROTEIN"/>
    <property type="match status" value="1"/>
</dbReference>
<dbReference type="SMART" id="SM00749">
    <property type="entry name" value="BON"/>
    <property type="match status" value="2"/>
</dbReference>
<name>A0A6L9Y3C0_9BURK</name>
<dbReference type="AlphaFoldDB" id="A0A6L9Y3C0"/>
<evidence type="ECO:0000313" key="5">
    <source>
        <dbReference type="Proteomes" id="UP000477651"/>
    </source>
</evidence>
<dbReference type="RefSeq" id="WP_163763664.1">
    <property type="nucleotide sequence ID" value="NZ_JAAGYR010000001.1"/>
</dbReference>
<dbReference type="PANTHER" id="PTHR34606:SF15">
    <property type="entry name" value="BON DOMAIN-CONTAINING PROTEIN"/>
    <property type="match status" value="1"/>
</dbReference>
<dbReference type="PROSITE" id="PS50914">
    <property type="entry name" value="BON"/>
    <property type="match status" value="2"/>
</dbReference>
<gene>
    <name evidence="4" type="ORF">F9B74_00750</name>
</gene>
<evidence type="ECO:0000256" key="2">
    <source>
        <dbReference type="SAM" id="SignalP"/>
    </source>
</evidence>
<organism evidence="4 5">
    <name type="scientific">Pelistega ratti</name>
    <dbReference type="NCBI Taxonomy" id="2652177"/>
    <lineage>
        <taxon>Bacteria</taxon>
        <taxon>Pseudomonadati</taxon>
        <taxon>Pseudomonadota</taxon>
        <taxon>Betaproteobacteria</taxon>
        <taxon>Burkholderiales</taxon>
        <taxon>Alcaligenaceae</taxon>
        <taxon>Pelistega</taxon>
    </lineage>
</organism>
<protein>
    <submittedName>
        <fullName evidence="4">BON domain-containing protein</fullName>
    </submittedName>
</protein>
<dbReference type="PROSITE" id="PS51257">
    <property type="entry name" value="PROKAR_LIPOPROTEIN"/>
    <property type="match status" value="1"/>
</dbReference>
<sequence>MKSFSRPSLIALLVSTTLLAGCVTSLIAGAAATTGVVLSDRRSAGMQLTDQTNGITIENRVKDQLNTDITRVIATSFNQRVLLTGQVASQADKERVTQIARSVADVKDVVNELVISSPADFNSRSRDSWITSKVRSELIITKGIPSRTIVITTSQGVVYLMGQVTQQEGNIAAQTAASIDGVVRVVKVFDIISDTAASSNATTTTSTNTNQSSSVTTSPLR</sequence>
<dbReference type="InterPro" id="IPR051686">
    <property type="entry name" value="Lipoprotein_DolP"/>
</dbReference>
<feature type="domain" description="BON" evidence="3">
    <location>
        <begin position="49"/>
        <end position="117"/>
    </location>
</feature>
<accession>A0A6L9Y3C0</accession>
<reference evidence="4 5" key="1">
    <citation type="submission" date="2020-02" db="EMBL/GenBank/DDBJ databases">
        <title>Pelistega sp. NLN82 were isolated from wild rodents of the Hainan Island.</title>
        <authorList>
            <person name="Niu N."/>
            <person name="Zhou J."/>
        </authorList>
    </citation>
    <scope>NUCLEOTIDE SEQUENCE [LARGE SCALE GENOMIC DNA]</scope>
    <source>
        <strain evidence="4 5">NLN82</strain>
    </source>
</reference>
<comment type="caution">
    <text evidence="4">The sequence shown here is derived from an EMBL/GenBank/DDBJ whole genome shotgun (WGS) entry which is preliminary data.</text>
</comment>
<dbReference type="EMBL" id="JAAGYR010000001">
    <property type="protein sequence ID" value="NEN74861.1"/>
    <property type="molecule type" value="Genomic_DNA"/>
</dbReference>
<proteinExistence type="predicted"/>
<feature type="domain" description="BON" evidence="3">
    <location>
        <begin position="126"/>
        <end position="193"/>
    </location>
</feature>
<feature type="region of interest" description="Disordered" evidence="1">
    <location>
        <begin position="199"/>
        <end position="221"/>
    </location>
</feature>
<feature type="signal peptide" evidence="2">
    <location>
        <begin position="1"/>
        <end position="20"/>
    </location>
</feature>
<evidence type="ECO:0000313" key="4">
    <source>
        <dbReference type="EMBL" id="NEN74861.1"/>
    </source>
</evidence>
<dbReference type="Pfam" id="PF04972">
    <property type="entry name" value="BON"/>
    <property type="match status" value="2"/>
</dbReference>
<keyword evidence="5" id="KW-1185">Reference proteome</keyword>
<dbReference type="InterPro" id="IPR007055">
    <property type="entry name" value="BON_dom"/>
</dbReference>
<keyword evidence="2" id="KW-0732">Signal</keyword>
<feature type="chain" id="PRO_5027071890" evidence="2">
    <location>
        <begin position="21"/>
        <end position="221"/>
    </location>
</feature>
<evidence type="ECO:0000256" key="1">
    <source>
        <dbReference type="SAM" id="MobiDB-lite"/>
    </source>
</evidence>
<evidence type="ECO:0000259" key="3">
    <source>
        <dbReference type="PROSITE" id="PS50914"/>
    </source>
</evidence>
<dbReference type="Gene3D" id="3.40.1520.20">
    <property type="match status" value="1"/>
</dbReference>
<dbReference type="Proteomes" id="UP000477651">
    <property type="component" value="Unassembled WGS sequence"/>
</dbReference>